<organism evidence="4 5">
    <name type="scientific">Breznakiella homolactica</name>
    <dbReference type="NCBI Taxonomy" id="2798577"/>
    <lineage>
        <taxon>Bacteria</taxon>
        <taxon>Pseudomonadati</taxon>
        <taxon>Spirochaetota</taxon>
        <taxon>Spirochaetia</taxon>
        <taxon>Spirochaetales</taxon>
        <taxon>Breznakiellaceae</taxon>
        <taxon>Breznakiella</taxon>
    </lineage>
</organism>
<dbReference type="KEGG" id="bhc:JFL75_09780"/>
<evidence type="ECO:0000313" key="5">
    <source>
        <dbReference type="Proteomes" id="UP000595917"/>
    </source>
</evidence>
<dbReference type="PANTHER" id="PTHR38075:SF1">
    <property type="entry name" value="DUF4139 DOMAIN-CONTAINING PROTEIN"/>
    <property type="match status" value="1"/>
</dbReference>
<gene>
    <name evidence="4" type="ORF">JFL75_09780</name>
</gene>
<reference evidence="4" key="1">
    <citation type="submission" date="2021-01" db="EMBL/GenBank/DDBJ databases">
        <title>Description of Breznakiella homolactica.</title>
        <authorList>
            <person name="Song Y."/>
            <person name="Brune A."/>
        </authorList>
    </citation>
    <scope>NUCLEOTIDE SEQUENCE</scope>
    <source>
        <strain evidence="4">RmG30</strain>
    </source>
</reference>
<proteinExistence type="predicted"/>
<feature type="coiled-coil region" evidence="1">
    <location>
        <begin position="642"/>
        <end position="676"/>
    </location>
</feature>
<name>A0A7T8BAW7_9SPIR</name>
<keyword evidence="5" id="KW-1185">Reference proteome</keyword>
<evidence type="ECO:0000259" key="3">
    <source>
        <dbReference type="Pfam" id="PF13598"/>
    </source>
</evidence>
<dbReference type="EMBL" id="CP067089">
    <property type="protein sequence ID" value="QQO11179.1"/>
    <property type="molecule type" value="Genomic_DNA"/>
</dbReference>
<accession>A0A7T8BAW7</accession>
<sequence>MNCRARYFGFFSAIIVLSLFPGMRAAAQTGQSQDLPLRRLSVFSSGVAFFEHTGNISGNGEVLLPFNKAALNDALKSLVINDPGSSSPSVRYASETTLYRTLKSLKIDLSGNPGTVEILENLKGSEIQVYTPSPVSGRIIGVEYRAMKDSGAAEPYVSILSSKGMEVIALRDISSFSFMDPAVQSDFNRALDLIAASNASESRNLSVMLPGTGARNVSLSYVIPAPIWKVSYRLDLNQDKPLLQGWAIIDNDSDMDWENVQLSLVTGKPVSFIQNLYQPYYLSRPTLPLAIAGIAEARTYDSGYGRNDYPEESKDMAYDDYARLSQKSAVMSESSVYAPAAPAPGSVSGGTVTTAAGRAAGDQFEFTLKTPVTLPRQQSAMVPLVESAVKAEKVLVFSGAQAARGGMINPAISAELTNSTGMKLPAGPITVFDGGTYGGDALIEFFPENEKRLISFGDDLSVTGSASQSQSRVVTSVTVSGGVMSIIRKVSYERKYSIRNAAGEAKRLIIEHPITGGTTLSQGQSYLERTDTLYRFAQNLPAGGELEFTVVEEAPAVERITLSRLTLESFLSYTANQEIPANVRQALQKAMDLKRAADDADAIQKDIETQRTRQISEQDRIRRNLEAAGSQTQQGQEYLRRLTAMDNEIDALSAQSETARKNAQNARREYDSYLADLKL</sequence>
<keyword evidence="2" id="KW-0732">Signal</keyword>
<feature type="domain" description="DUF4139" evidence="3">
    <location>
        <begin position="217"/>
        <end position="514"/>
    </location>
</feature>
<dbReference type="RefSeq" id="WP_215628488.1">
    <property type="nucleotide sequence ID" value="NZ_CP067089.2"/>
</dbReference>
<protein>
    <submittedName>
        <fullName evidence="4">DUF4139 domain-containing protein</fullName>
    </submittedName>
</protein>
<dbReference type="Proteomes" id="UP000595917">
    <property type="component" value="Chromosome"/>
</dbReference>
<evidence type="ECO:0000256" key="1">
    <source>
        <dbReference type="SAM" id="Coils"/>
    </source>
</evidence>
<dbReference type="Pfam" id="PF13598">
    <property type="entry name" value="DUF4139"/>
    <property type="match status" value="1"/>
</dbReference>
<feature type="chain" id="PRO_5031354105" evidence="2">
    <location>
        <begin position="28"/>
        <end position="679"/>
    </location>
</feature>
<dbReference type="PANTHER" id="PTHR38075">
    <property type="entry name" value="DUF4139 DOMAIN-CONTAINING PROTEIN"/>
    <property type="match status" value="1"/>
</dbReference>
<evidence type="ECO:0000313" key="4">
    <source>
        <dbReference type="EMBL" id="QQO11179.1"/>
    </source>
</evidence>
<dbReference type="AlphaFoldDB" id="A0A7T8BAW7"/>
<dbReference type="InterPro" id="IPR037291">
    <property type="entry name" value="DUF4139"/>
</dbReference>
<keyword evidence="1" id="KW-0175">Coiled coil</keyword>
<evidence type="ECO:0000256" key="2">
    <source>
        <dbReference type="SAM" id="SignalP"/>
    </source>
</evidence>
<feature type="signal peptide" evidence="2">
    <location>
        <begin position="1"/>
        <end position="27"/>
    </location>
</feature>